<dbReference type="Gene3D" id="3.30.200.20">
    <property type="entry name" value="Phosphorylase Kinase, domain 1"/>
    <property type="match status" value="1"/>
</dbReference>
<dbReference type="InterPro" id="IPR001245">
    <property type="entry name" value="Ser-Thr/Tyr_kinase_cat_dom"/>
</dbReference>
<dbReference type="GO" id="GO:0005886">
    <property type="term" value="C:plasma membrane"/>
    <property type="evidence" value="ECO:0007669"/>
    <property type="project" value="UniProtKB-SubCell"/>
</dbReference>
<dbReference type="InterPro" id="IPR013210">
    <property type="entry name" value="LRR_N_plant-typ"/>
</dbReference>
<dbReference type="Pfam" id="PF07714">
    <property type="entry name" value="PK_Tyr_Ser-Thr"/>
    <property type="match status" value="1"/>
</dbReference>
<evidence type="ECO:0000256" key="4">
    <source>
        <dbReference type="ARBA" id="ARBA00022475"/>
    </source>
</evidence>
<evidence type="ECO:0000256" key="9">
    <source>
        <dbReference type="ARBA" id="ARBA00022692"/>
    </source>
</evidence>
<dbReference type="AlphaFoldDB" id="A0AAW2NSB7"/>
<dbReference type="SUPFAM" id="SSF52047">
    <property type="entry name" value="RNI-like"/>
    <property type="match status" value="2"/>
</dbReference>
<dbReference type="PROSITE" id="PS00107">
    <property type="entry name" value="PROTEIN_KINASE_ATP"/>
    <property type="match status" value="1"/>
</dbReference>
<evidence type="ECO:0000256" key="19">
    <source>
        <dbReference type="ARBA" id="ARBA00047899"/>
    </source>
</evidence>
<name>A0AAW2NSB7_SESRA</name>
<dbReference type="PROSITE" id="PS51450">
    <property type="entry name" value="LRR"/>
    <property type="match status" value="1"/>
</dbReference>
<comment type="caution">
    <text evidence="25">The sequence shown here is derived from an EMBL/GenBank/DDBJ whole genome shotgun (WGS) entry which is preliminary data.</text>
</comment>
<evidence type="ECO:0000313" key="25">
    <source>
        <dbReference type="EMBL" id="KAL0345411.1"/>
    </source>
</evidence>
<organism evidence="25">
    <name type="scientific">Sesamum radiatum</name>
    <name type="common">Black benniseed</name>
    <dbReference type="NCBI Taxonomy" id="300843"/>
    <lineage>
        <taxon>Eukaryota</taxon>
        <taxon>Viridiplantae</taxon>
        <taxon>Streptophyta</taxon>
        <taxon>Embryophyta</taxon>
        <taxon>Tracheophyta</taxon>
        <taxon>Spermatophyta</taxon>
        <taxon>Magnoliopsida</taxon>
        <taxon>eudicotyledons</taxon>
        <taxon>Gunneridae</taxon>
        <taxon>Pentapetalae</taxon>
        <taxon>asterids</taxon>
        <taxon>lamiids</taxon>
        <taxon>Lamiales</taxon>
        <taxon>Pedaliaceae</taxon>
        <taxon>Sesamum</taxon>
    </lineage>
</organism>
<evidence type="ECO:0000256" key="8">
    <source>
        <dbReference type="ARBA" id="ARBA00022679"/>
    </source>
</evidence>
<feature type="signal peptide" evidence="23">
    <location>
        <begin position="1"/>
        <end position="19"/>
    </location>
</feature>
<evidence type="ECO:0000256" key="22">
    <source>
        <dbReference type="SAM" id="Phobius"/>
    </source>
</evidence>
<dbReference type="FunFam" id="3.80.10.10:FF:000095">
    <property type="entry name" value="LRR receptor-like serine/threonine-protein kinase GSO1"/>
    <property type="match status" value="1"/>
</dbReference>
<dbReference type="InterPro" id="IPR008271">
    <property type="entry name" value="Ser/Thr_kinase_AS"/>
</dbReference>
<dbReference type="PROSITE" id="PS50011">
    <property type="entry name" value="PROTEIN_KINASE_DOM"/>
    <property type="match status" value="1"/>
</dbReference>
<dbReference type="PANTHER" id="PTHR27008:SF585">
    <property type="entry name" value="PROTEIN KINASE DOMAIN-CONTAINING PROTEIN"/>
    <property type="match status" value="1"/>
</dbReference>
<evidence type="ECO:0000256" key="7">
    <source>
        <dbReference type="ARBA" id="ARBA00022614"/>
    </source>
</evidence>
<dbReference type="SMART" id="SM00220">
    <property type="entry name" value="S_TKc"/>
    <property type="match status" value="1"/>
</dbReference>
<feature type="chain" id="PRO_5043946373" description="non-specific serine/threonine protein kinase" evidence="23">
    <location>
        <begin position="20"/>
        <end position="1080"/>
    </location>
</feature>
<dbReference type="PROSITE" id="PS00108">
    <property type="entry name" value="PROTEIN_KINASE_ST"/>
    <property type="match status" value="1"/>
</dbReference>
<dbReference type="Pfam" id="PF08263">
    <property type="entry name" value="LRRNT_2"/>
    <property type="match status" value="1"/>
</dbReference>
<sequence length="1080" mass="118246">MSWAHTALVLVVCVEITCTGSSYNISTDESALLAIKNRITSDPNNLLLNNWTQATPFCNWYGVTCGTRHTTRVTSLRLLSAGLGGTIAKEIGNLSFLVFLEFGNNSFHGDVPEEIGFLHRLRNLSLQYNKLTSPIPRSFGSLARLQILDLSNNNLVGTIPFSIFNISSLRVIDFNDNQLHGTLPMDICGNLPRLQGLSASSNQLGGELPSLSKCTQAIYISLSRNQFTGSVPKEIGNFSVLQGLYLGGNNLTGRIPEEIGNAPVLQVLTLRQNRLVGPIPPSLGNLSNLEMIDLGVNNFQGSIPTELEHLSNLQELYLSFDNLSSEIPMSIFNISTLKVLALTGNSLSGRLPTDMAVRLPNLQGVFLGSNQLTGPIPSSISNGSVLSAIDFGYNLFSGNVPMSIGNLLQLKNINLEGNQLTNDPTKTELEFLTALTNCLSLNSIQIGYNPLDGVLPRSFMTSGNLSASLGKFHATGCGLKGVIPIEIGNFSNLYWLSLARNNLTGQFPDTIGKLRILQRFQANENGIQGGIPSGLCNLEGLYELNLSKNKLSGELLSCLGNISSLREIYLDSNSLASSVPSNFWGNKYILVVNLSSNFLYGALGQEIGSVAGLRELYLGWNNFSGEIPTSIGGLQELVNISLSMNMLDGSIPEEFGDLVSLEYLDLSHNNISGIIPTSMEKLSHLVYLNLSFNELSGEIPNGGTFQNFSAASFTGNNALCGASRFNVVACKTKESKKPRRNKVLKYVLPFCALLVLIIGLFAWILIKFGKKGNRPQIESGITLTKRISYAQILKATEDFAATNLLGSGTFGKVYKGTFLDGAVAAIKVFNLDVQDAIKSFDVECEAMRNIRHRNLVKVISSCSNEDFKAIIFEYIAKGNLEKWLYSENNCLDMKQRLGIMIDVASALEYLHHGYSSPMVHCDLKPSNILLDENMVARLGDFGITKLLGGEEIKVQTKTLGTLGYMAPEYGSEGIVSTMADVYSYGILLMEIFTGKKPTDDKFTGDLTMKKWVSESLQDEIMEIIDAKLFTMMNEEELDTKSHFFQLVMTLALECTEDLPENRIDMINVLARLKKIQPQFH</sequence>
<dbReference type="InterPro" id="IPR011009">
    <property type="entry name" value="Kinase-like_dom_sf"/>
</dbReference>
<keyword evidence="5" id="KW-0723">Serine/threonine-protein kinase</keyword>
<evidence type="ECO:0000256" key="1">
    <source>
        <dbReference type="ARBA" id="ARBA00004162"/>
    </source>
</evidence>
<dbReference type="SUPFAM" id="SSF56112">
    <property type="entry name" value="Protein kinase-like (PK-like)"/>
    <property type="match status" value="1"/>
</dbReference>
<accession>A0AAW2NSB7</accession>
<dbReference type="Pfam" id="PF13855">
    <property type="entry name" value="LRR_8"/>
    <property type="match status" value="3"/>
</dbReference>
<keyword evidence="13 25" id="KW-0418">Kinase</keyword>
<dbReference type="SMART" id="SM00365">
    <property type="entry name" value="LRR_SD22"/>
    <property type="match status" value="5"/>
</dbReference>
<gene>
    <name evidence="25" type="ORF">Sradi_4372400</name>
</gene>
<keyword evidence="14 21" id="KW-0067">ATP-binding</keyword>
<dbReference type="InterPro" id="IPR003591">
    <property type="entry name" value="Leu-rich_rpt_typical-subtyp"/>
</dbReference>
<comment type="catalytic activity">
    <reaction evidence="19">
        <text>L-threonyl-[protein] + ATP = O-phospho-L-threonyl-[protein] + ADP + H(+)</text>
        <dbReference type="Rhea" id="RHEA:46608"/>
        <dbReference type="Rhea" id="RHEA-COMP:11060"/>
        <dbReference type="Rhea" id="RHEA-COMP:11605"/>
        <dbReference type="ChEBI" id="CHEBI:15378"/>
        <dbReference type="ChEBI" id="CHEBI:30013"/>
        <dbReference type="ChEBI" id="CHEBI:30616"/>
        <dbReference type="ChEBI" id="CHEBI:61977"/>
        <dbReference type="ChEBI" id="CHEBI:456216"/>
        <dbReference type="EC" id="2.7.11.1"/>
    </reaction>
</comment>
<dbReference type="SMART" id="SM00369">
    <property type="entry name" value="LRR_TYP"/>
    <property type="match status" value="9"/>
</dbReference>
<evidence type="ECO:0000256" key="14">
    <source>
        <dbReference type="ARBA" id="ARBA00022840"/>
    </source>
</evidence>
<comment type="similarity">
    <text evidence="2">Belongs to the protein kinase superfamily. Ser/Thr protein kinase family.</text>
</comment>
<keyword evidence="11" id="KW-0677">Repeat</keyword>
<evidence type="ECO:0000256" key="16">
    <source>
        <dbReference type="ARBA" id="ARBA00023136"/>
    </source>
</evidence>
<keyword evidence="7" id="KW-0433">Leucine-rich repeat</keyword>
<reference evidence="25" key="1">
    <citation type="submission" date="2020-06" db="EMBL/GenBank/DDBJ databases">
        <authorList>
            <person name="Li T."/>
            <person name="Hu X."/>
            <person name="Zhang T."/>
            <person name="Song X."/>
            <person name="Zhang H."/>
            <person name="Dai N."/>
            <person name="Sheng W."/>
            <person name="Hou X."/>
            <person name="Wei L."/>
        </authorList>
    </citation>
    <scope>NUCLEOTIDE SEQUENCE</scope>
    <source>
        <strain evidence="25">G02</strain>
        <tissue evidence="25">Leaf</tissue>
    </source>
</reference>
<evidence type="ECO:0000256" key="15">
    <source>
        <dbReference type="ARBA" id="ARBA00022989"/>
    </source>
</evidence>
<dbReference type="FunFam" id="3.80.10.10:FF:000400">
    <property type="entry name" value="Nuclear pore complex protein NUP107"/>
    <property type="match status" value="1"/>
</dbReference>
<evidence type="ECO:0000256" key="11">
    <source>
        <dbReference type="ARBA" id="ARBA00022737"/>
    </source>
</evidence>
<evidence type="ECO:0000256" key="13">
    <source>
        <dbReference type="ARBA" id="ARBA00022777"/>
    </source>
</evidence>
<dbReference type="GO" id="GO:0051707">
    <property type="term" value="P:response to other organism"/>
    <property type="evidence" value="ECO:0007669"/>
    <property type="project" value="UniProtKB-ARBA"/>
</dbReference>
<dbReference type="FunFam" id="3.30.200.20:FF:000661">
    <property type="entry name" value="Serine-threonine protein kinase plant-type"/>
    <property type="match status" value="1"/>
</dbReference>
<evidence type="ECO:0000256" key="6">
    <source>
        <dbReference type="ARBA" id="ARBA00022553"/>
    </source>
</evidence>
<dbReference type="FunFam" id="3.80.10.10:FF:000317">
    <property type="entry name" value="Inactive leucine-rich repeat receptor-like protein kinase"/>
    <property type="match status" value="1"/>
</dbReference>
<evidence type="ECO:0000259" key="24">
    <source>
        <dbReference type="PROSITE" id="PS50011"/>
    </source>
</evidence>
<dbReference type="InterPro" id="IPR051809">
    <property type="entry name" value="Plant_receptor-like_S/T_kinase"/>
</dbReference>
<proteinExistence type="inferred from homology"/>
<dbReference type="EMBL" id="JACGWJ010000019">
    <property type="protein sequence ID" value="KAL0345411.1"/>
    <property type="molecule type" value="Genomic_DNA"/>
</dbReference>
<dbReference type="GO" id="GO:0005524">
    <property type="term" value="F:ATP binding"/>
    <property type="evidence" value="ECO:0007669"/>
    <property type="project" value="UniProtKB-UniRule"/>
</dbReference>
<keyword evidence="4" id="KW-1003">Cell membrane</keyword>
<evidence type="ECO:0000256" key="3">
    <source>
        <dbReference type="ARBA" id="ARBA00012513"/>
    </source>
</evidence>
<dbReference type="GO" id="GO:0009653">
    <property type="term" value="P:anatomical structure morphogenesis"/>
    <property type="evidence" value="ECO:0007669"/>
    <property type="project" value="UniProtKB-ARBA"/>
</dbReference>
<comment type="catalytic activity">
    <reaction evidence="20">
        <text>L-seryl-[protein] + ATP = O-phospho-L-seryl-[protein] + ADP + H(+)</text>
        <dbReference type="Rhea" id="RHEA:17989"/>
        <dbReference type="Rhea" id="RHEA-COMP:9863"/>
        <dbReference type="Rhea" id="RHEA-COMP:11604"/>
        <dbReference type="ChEBI" id="CHEBI:15378"/>
        <dbReference type="ChEBI" id="CHEBI:29999"/>
        <dbReference type="ChEBI" id="CHEBI:30616"/>
        <dbReference type="ChEBI" id="CHEBI:83421"/>
        <dbReference type="ChEBI" id="CHEBI:456216"/>
        <dbReference type="EC" id="2.7.11.1"/>
    </reaction>
</comment>
<keyword evidence="16 22" id="KW-0472">Membrane</keyword>
<dbReference type="Gene3D" id="3.80.10.10">
    <property type="entry name" value="Ribonuclease Inhibitor"/>
    <property type="match status" value="5"/>
</dbReference>
<dbReference type="InterPro" id="IPR017441">
    <property type="entry name" value="Protein_kinase_ATP_BS"/>
</dbReference>
<dbReference type="Pfam" id="PF00560">
    <property type="entry name" value="LRR_1"/>
    <property type="match status" value="4"/>
</dbReference>
<keyword evidence="15 22" id="KW-1133">Transmembrane helix</keyword>
<reference evidence="25" key="2">
    <citation type="journal article" date="2024" name="Plant">
        <title>Genomic evolution and insights into agronomic trait innovations of Sesamum species.</title>
        <authorList>
            <person name="Miao H."/>
            <person name="Wang L."/>
            <person name="Qu L."/>
            <person name="Liu H."/>
            <person name="Sun Y."/>
            <person name="Le M."/>
            <person name="Wang Q."/>
            <person name="Wei S."/>
            <person name="Zheng Y."/>
            <person name="Lin W."/>
            <person name="Duan Y."/>
            <person name="Cao H."/>
            <person name="Xiong S."/>
            <person name="Wang X."/>
            <person name="Wei L."/>
            <person name="Li C."/>
            <person name="Ma Q."/>
            <person name="Ju M."/>
            <person name="Zhao R."/>
            <person name="Li G."/>
            <person name="Mu C."/>
            <person name="Tian Q."/>
            <person name="Mei H."/>
            <person name="Zhang T."/>
            <person name="Gao T."/>
            <person name="Zhang H."/>
        </authorList>
    </citation>
    <scope>NUCLEOTIDE SEQUENCE</scope>
    <source>
        <strain evidence="25">G02</strain>
    </source>
</reference>
<evidence type="ECO:0000256" key="20">
    <source>
        <dbReference type="ARBA" id="ARBA00048679"/>
    </source>
</evidence>
<evidence type="ECO:0000256" key="12">
    <source>
        <dbReference type="ARBA" id="ARBA00022741"/>
    </source>
</evidence>
<keyword evidence="17 25" id="KW-0675">Receptor</keyword>
<evidence type="ECO:0000256" key="23">
    <source>
        <dbReference type="SAM" id="SignalP"/>
    </source>
</evidence>
<evidence type="ECO:0000256" key="10">
    <source>
        <dbReference type="ARBA" id="ARBA00022729"/>
    </source>
</evidence>
<evidence type="ECO:0000256" key="21">
    <source>
        <dbReference type="PROSITE-ProRule" id="PRU10141"/>
    </source>
</evidence>
<dbReference type="GO" id="GO:0004674">
    <property type="term" value="F:protein serine/threonine kinase activity"/>
    <property type="evidence" value="ECO:0007669"/>
    <property type="project" value="UniProtKB-KW"/>
</dbReference>
<dbReference type="Gene3D" id="1.10.510.10">
    <property type="entry name" value="Transferase(Phosphotransferase) domain 1"/>
    <property type="match status" value="1"/>
</dbReference>
<evidence type="ECO:0000256" key="2">
    <source>
        <dbReference type="ARBA" id="ARBA00008684"/>
    </source>
</evidence>
<feature type="binding site" evidence="21">
    <location>
        <position position="827"/>
    </location>
    <ligand>
        <name>ATP</name>
        <dbReference type="ChEBI" id="CHEBI:30616"/>
    </ligand>
</feature>
<dbReference type="EC" id="2.7.11.1" evidence="3"/>
<dbReference type="PRINTS" id="PR00019">
    <property type="entry name" value="LEURICHRPT"/>
</dbReference>
<evidence type="ECO:0000256" key="5">
    <source>
        <dbReference type="ARBA" id="ARBA00022527"/>
    </source>
</evidence>
<dbReference type="InterPro" id="IPR000719">
    <property type="entry name" value="Prot_kinase_dom"/>
</dbReference>
<keyword evidence="9 22" id="KW-0812">Transmembrane</keyword>
<dbReference type="GO" id="GO:0006952">
    <property type="term" value="P:defense response"/>
    <property type="evidence" value="ECO:0007669"/>
    <property type="project" value="UniProtKB-ARBA"/>
</dbReference>
<dbReference type="FunFam" id="1.10.510.10:FF:000358">
    <property type="entry name" value="Putative leucine-rich repeat receptor-like serine/threonine-protein kinase"/>
    <property type="match status" value="1"/>
</dbReference>
<evidence type="ECO:0000256" key="17">
    <source>
        <dbReference type="ARBA" id="ARBA00023170"/>
    </source>
</evidence>
<keyword evidence="18" id="KW-0325">Glycoprotein</keyword>
<dbReference type="InterPro" id="IPR032675">
    <property type="entry name" value="LRR_dom_sf"/>
</dbReference>
<keyword evidence="6" id="KW-0597">Phosphoprotein</keyword>
<feature type="transmembrane region" description="Helical" evidence="22">
    <location>
        <begin position="746"/>
        <end position="766"/>
    </location>
</feature>
<keyword evidence="10 23" id="KW-0732">Signal</keyword>
<dbReference type="InterPro" id="IPR001611">
    <property type="entry name" value="Leu-rich_rpt"/>
</dbReference>
<keyword evidence="8" id="KW-0808">Transferase</keyword>
<feature type="domain" description="Protein kinase" evidence="24">
    <location>
        <begin position="799"/>
        <end position="1079"/>
    </location>
</feature>
<evidence type="ECO:0000256" key="18">
    <source>
        <dbReference type="ARBA" id="ARBA00023180"/>
    </source>
</evidence>
<comment type="subcellular location">
    <subcellularLocation>
        <location evidence="1">Cell membrane</location>
        <topology evidence="1">Single-pass membrane protein</topology>
    </subcellularLocation>
</comment>
<dbReference type="PANTHER" id="PTHR27008">
    <property type="entry name" value="OS04G0122200 PROTEIN"/>
    <property type="match status" value="1"/>
</dbReference>
<keyword evidence="12 21" id="KW-0547">Nucleotide-binding</keyword>
<dbReference type="GO" id="GO:0099402">
    <property type="term" value="P:plant organ development"/>
    <property type="evidence" value="ECO:0007669"/>
    <property type="project" value="UniProtKB-ARBA"/>
</dbReference>
<protein>
    <recommendedName>
        <fullName evidence="3">non-specific serine/threonine protein kinase</fullName>
        <ecNumber evidence="3">2.7.11.1</ecNumber>
    </recommendedName>
</protein>